<dbReference type="InterPro" id="IPR011057">
    <property type="entry name" value="Mss4-like_sf"/>
</dbReference>
<keyword evidence="2" id="KW-0479">Metal-binding</keyword>
<dbReference type="SUPFAM" id="SSF51316">
    <property type="entry name" value="Mss4-like"/>
    <property type="match status" value="2"/>
</dbReference>
<gene>
    <name evidence="6" type="ORF">CNE99_01305</name>
</gene>
<dbReference type="GO" id="GO:0046872">
    <property type="term" value="F:metal ion binding"/>
    <property type="evidence" value="ECO:0007669"/>
    <property type="project" value="UniProtKB-KW"/>
</dbReference>
<evidence type="ECO:0000313" key="7">
    <source>
        <dbReference type="Proteomes" id="UP000219327"/>
    </source>
</evidence>
<keyword evidence="4" id="KW-0456">Lyase</keyword>
<dbReference type="PROSITE" id="PS51891">
    <property type="entry name" value="CENP_V_GFA"/>
    <property type="match status" value="2"/>
</dbReference>
<evidence type="ECO:0000256" key="4">
    <source>
        <dbReference type="ARBA" id="ARBA00023239"/>
    </source>
</evidence>
<organism evidence="6 7">
    <name type="scientific">OM182 bacterium MED-G24</name>
    <dbReference type="NCBI Taxonomy" id="1986255"/>
    <lineage>
        <taxon>Bacteria</taxon>
        <taxon>Pseudomonadati</taxon>
        <taxon>Pseudomonadota</taxon>
        <taxon>Gammaproteobacteria</taxon>
        <taxon>OMG group</taxon>
        <taxon>OM182 clade</taxon>
    </lineage>
</organism>
<sequence>MNDPVTGHCLCGGVSFVVTFSTENGINLCHCQMCRKQTGTLFSSWAIAERSAFSWQSGEDQIQSYPSSPGHERTFCSVCGSQVPMTGGNQVAIPMGLLNEDPGIRPQRHLFAASAYAGYPISDELPQFEAAPPEWGQRPERSDAGDTIPGMINGGCLCGTLRFHITAPPTKIMHCHCSRCRKSRASAHVSNLYIDPDTFVWNAGEENVTLYTLTDTQHTIGFCKSCGATAPLVFPGLAIVPVGNLDDVVDVSNAPHIFCGSKAPWFTVMGHVPQFDTTPG</sequence>
<dbReference type="Gene3D" id="3.90.1590.10">
    <property type="entry name" value="glutathione-dependent formaldehyde- activating enzyme (gfa)"/>
    <property type="match status" value="2"/>
</dbReference>
<feature type="domain" description="CENP-V/GFA" evidence="5">
    <location>
        <begin position="5"/>
        <end position="134"/>
    </location>
</feature>
<accession>A0A2A5WYQ2</accession>
<comment type="caution">
    <text evidence="6">The sequence shown here is derived from an EMBL/GenBank/DDBJ whole genome shotgun (WGS) entry which is preliminary data.</text>
</comment>
<keyword evidence="3" id="KW-0862">Zinc</keyword>
<evidence type="ECO:0000259" key="5">
    <source>
        <dbReference type="PROSITE" id="PS51891"/>
    </source>
</evidence>
<proteinExistence type="inferred from homology"/>
<protein>
    <recommendedName>
        <fullName evidence="5">CENP-V/GFA domain-containing protein</fullName>
    </recommendedName>
</protein>
<dbReference type="InterPro" id="IPR006913">
    <property type="entry name" value="CENP-V/GFA"/>
</dbReference>
<comment type="similarity">
    <text evidence="1">Belongs to the Gfa family.</text>
</comment>
<dbReference type="EMBL" id="NTKD01000003">
    <property type="protein sequence ID" value="PDH41690.1"/>
    <property type="molecule type" value="Genomic_DNA"/>
</dbReference>
<name>A0A2A5WYQ2_9GAMM</name>
<dbReference type="Proteomes" id="UP000219327">
    <property type="component" value="Unassembled WGS sequence"/>
</dbReference>
<dbReference type="PANTHER" id="PTHR33337">
    <property type="entry name" value="GFA DOMAIN-CONTAINING PROTEIN"/>
    <property type="match status" value="1"/>
</dbReference>
<feature type="domain" description="CENP-V/GFA" evidence="5">
    <location>
        <begin position="152"/>
        <end position="266"/>
    </location>
</feature>
<dbReference type="Pfam" id="PF04828">
    <property type="entry name" value="GFA"/>
    <property type="match status" value="2"/>
</dbReference>
<evidence type="ECO:0000256" key="1">
    <source>
        <dbReference type="ARBA" id="ARBA00005495"/>
    </source>
</evidence>
<dbReference type="PANTHER" id="PTHR33337:SF40">
    <property type="entry name" value="CENP-V_GFA DOMAIN-CONTAINING PROTEIN-RELATED"/>
    <property type="match status" value="1"/>
</dbReference>
<evidence type="ECO:0000256" key="2">
    <source>
        <dbReference type="ARBA" id="ARBA00022723"/>
    </source>
</evidence>
<evidence type="ECO:0000313" key="6">
    <source>
        <dbReference type="EMBL" id="PDH41690.1"/>
    </source>
</evidence>
<dbReference type="AlphaFoldDB" id="A0A2A5WYQ2"/>
<dbReference type="GO" id="GO:0016846">
    <property type="term" value="F:carbon-sulfur lyase activity"/>
    <property type="evidence" value="ECO:0007669"/>
    <property type="project" value="InterPro"/>
</dbReference>
<evidence type="ECO:0000256" key="3">
    <source>
        <dbReference type="ARBA" id="ARBA00022833"/>
    </source>
</evidence>
<reference evidence="6 7" key="1">
    <citation type="submission" date="2017-08" db="EMBL/GenBank/DDBJ databases">
        <title>Fine stratification of microbial communities through a metagenomic profile of the photic zone.</title>
        <authorList>
            <person name="Haro-Moreno J.M."/>
            <person name="Lopez-Perez M."/>
            <person name="De La Torre J."/>
            <person name="Picazo A."/>
            <person name="Camacho A."/>
            <person name="Rodriguez-Valera F."/>
        </authorList>
    </citation>
    <scope>NUCLEOTIDE SEQUENCE [LARGE SCALE GENOMIC DNA]</scope>
    <source>
        <strain evidence="6">MED-G24</strain>
    </source>
</reference>